<dbReference type="Gene3D" id="2.160.10.10">
    <property type="entry name" value="Hexapeptide repeat proteins"/>
    <property type="match status" value="1"/>
</dbReference>
<feature type="binding site" evidence="2">
    <location>
        <begin position="14"/>
        <end position="16"/>
    </location>
    <ligand>
        <name>substrate</name>
    </ligand>
</feature>
<dbReference type="InterPro" id="IPR041561">
    <property type="entry name" value="PglD_N"/>
</dbReference>
<keyword evidence="5" id="KW-1185">Reference proteome</keyword>
<dbReference type="AlphaFoldDB" id="A0A6L5YMX7"/>
<protein>
    <submittedName>
        <fullName evidence="4">Acetyltransferase</fullName>
    </submittedName>
</protein>
<dbReference type="InterPro" id="IPR020019">
    <property type="entry name" value="AcTrfase_PglD-like"/>
</dbReference>
<dbReference type="CDD" id="cd03360">
    <property type="entry name" value="LbH_AT_putative"/>
    <property type="match status" value="1"/>
</dbReference>
<dbReference type="EMBL" id="VUMU01000018">
    <property type="protein sequence ID" value="MST59037.1"/>
    <property type="molecule type" value="Genomic_DNA"/>
</dbReference>
<dbReference type="Pfam" id="PF00132">
    <property type="entry name" value="Hexapep"/>
    <property type="match status" value="1"/>
</dbReference>
<proteinExistence type="predicted"/>
<dbReference type="GO" id="GO:0016740">
    <property type="term" value="F:transferase activity"/>
    <property type="evidence" value="ECO:0007669"/>
    <property type="project" value="UniProtKB-KW"/>
</dbReference>
<feature type="binding site" evidence="2">
    <location>
        <position position="145"/>
    </location>
    <ligand>
        <name>acetyl-CoA</name>
        <dbReference type="ChEBI" id="CHEBI:57288"/>
    </ligand>
</feature>
<feature type="active site" description="Proton acceptor" evidence="1">
    <location>
        <position position="136"/>
    </location>
</feature>
<reference evidence="4 5" key="1">
    <citation type="submission" date="2019-08" db="EMBL/GenBank/DDBJ databases">
        <title>In-depth cultivation of the pig gut microbiome towards novel bacterial diversity and tailored functional studies.</title>
        <authorList>
            <person name="Wylensek D."/>
            <person name="Hitch T.C.A."/>
            <person name="Clavel T."/>
        </authorList>
    </citation>
    <scope>NUCLEOTIDE SEQUENCE [LARGE SCALE GENOMIC DNA]</scope>
    <source>
        <strain evidence="4 5">WCA3-601-WT-6H</strain>
    </source>
</reference>
<gene>
    <name evidence="4" type="ORF">FYJ59_12475</name>
</gene>
<feature type="site" description="Increases basicity of active site His" evidence="1">
    <location>
        <position position="137"/>
    </location>
</feature>
<feature type="binding site" evidence="2">
    <location>
        <begin position="36"/>
        <end position="37"/>
    </location>
    <ligand>
        <name>substrate</name>
    </ligand>
</feature>
<sequence length="207" mass="21516">MGEKKKKLLIIGASGHGKVVADIAMKSGYEEIAFLDDDKYVKFCMGFPVVGTTDSIDDKEESDVVVAIGNSVIREKLQQKLCDKGLNVVTLIHPDAVIGQEVSIGIGTVIMAGTVINPGTKVGKGCIINTGATVDHDNEIGDFAHVSVGSHLAGTVRVGERSWVGAGAVVSNNITICADCVIGAGAVVVRNIDKQGTYIGVPANVVQ</sequence>
<evidence type="ECO:0000256" key="2">
    <source>
        <dbReference type="PIRSR" id="PIRSR620019-2"/>
    </source>
</evidence>
<dbReference type="NCBIfam" id="TIGR03570">
    <property type="entry name" value="NeuD_NnaD"/>
    <property type="match status" value="1"/>
</dbReference>
<dbReference type="Gene3D" id="3.40.50.20">
    <property type="match status" value="1"/>
</dbReference>
<evidence type="ECO:0000256" key="1">
    <source>
        <dbReference type="PIRSR" id="PIRSR620019-1"/>
    </source>
</evidence>
<evidence type="ECO:0000313" key="4">
    <source>
        <dbReference type="EMBL" id="MST59037.1"/>
    </source>
</evidence>
<dbReference type="SUPFAM" id="SSF51161">
    <property type="entry name" value="Trimeric LpxA-like enzymes"/>
    <property type="match status" value="1"/>
</dbReference>
<organism evidence="4 5">
    <name type="scientific">Waltera intestinalis</name>
    <dbReference type="NCBI Taxonomy" id="2606635"/>
    <lineage>
        <taxon>Bacteria</taxon>
        <taxon>Bacillati</taxon>
        <taxon>Bacillota</taxon>
        <taxon>Clostridia</taxon>
        <taxon>Lachnospirales</taxon>
        <taxon>Lachnospiraceae</taxon>
        <taxon>Waltera</taxon>
    </lineage>
</organism>
<dbReference type="InterPro" id="IPR001451">
    <property type="entry name" value="Hexapep"/>
</dbReference>
<feature type="domain" description="PglD N-terminal" evidence="3">
    <location>
        <begin position="7"/>
        <end position="81"/>
    </location>
</feature>
<accession>A0A6L5YMX7</accession>
<dbReference type="InterPro" id="IPR050179">
    <property type="entry name" value="Trans_hexapeptide_repeat"/>
</dbReference>
<dbReference type="RefSeq" id="WP_154497966.1">
    <property type="nucleotide sequence ID" value="NZ_VUMU01000018.1"/>
</dbReference>
<dbReference type="PANTHER" id="PTHR43300:SF7">
    <property type="entry name" value="UDP-N-ACETYLBACILLOSAMINE N-ACETYLTRANSFERASE"/>
    <property type="match status" value="1"/>
</dbReference>
<dbReference type="Proteomes" id="UP000476055">
    <property type="component" value="Unassembled WGS sequence"/>
</dbReference>
<name>A0A6L5YMX7_9FIRM</name>
<evidence type="ECO:0000313" key="5">
    <source>
        <dbReference type="Proteomes" id="UP000476055"/>
    </source>
</evidence>
<comment type="caution">
    <text evidence="4">The sequence shown here is derived from an EMBL/GenBank/DDBJ whole genome shotgun (WGS) entry which is preliminary data.</text>
</comment>
<dbReference type="PANTHER" id="PTHR43300">
    <property type="entry name" value="ACETYLTRANSFERASE"/>
    <property type="match status" value="1"/>
</dbReference>
<dbReference type="Pfam" id="PF17836">
    <property type="entry name" value="PglD_N"/>
    <property type="match status" value="1"/>
</dbReference>
<feature type="binding site" evidence="2">
    <location>
        <position position="69"/>
    </location>
    <ligand>
        <name>substrate</name>
    </ligand>
</feature>
<dbReference type="InterPro" id="IPR011004">
    <property type="entry name" value="Trimer_LpxA-like_sf"/>
</dbReference>
<evidence type="ECO:0000259" key="3">
    <source>
        <dbReference type="Pfam" id="PF17836"/>
    </source>
</evidence>
<keyword evidence="4" id="KW-0808">Transferase</keyword>